<feature type="domain" description="DUF4097" evidence="1">
    <location>
        <begin position="23"/>
        <end position="292"/>
    </location>
</feature>
<name>A0ABP3RQE0_9BACI</name>
<dbReference type="Proteomes" id="UP001500866">
    <property type="component" value="Unassembled WGS sequence"/>
</dbReference>
<sequence>MDLLGKNCKMIHEEKVIGGQKVDTIRINSELADVHAAAGSGKDIQLLLEGEISESVAEDLTFKVRQSGSTLNIDVNKRKIKLFGLMKSDLHLYVTVPAKVYEDIYVKLGSGDCIVNNIDTKSYSGICSSGKQVIAGLHAQKQLTLQASSGDIFVNNSHSDSVMAEVTSGAVTVSNLSCMHAKYDATSGDIEVQSEKLMGDTECKVTSGDIRVQSSVFSGELDCRATSGNVEIHSKTFPDNLFVDCHLSSGNRKVRVEGLKFTEQQKDRLSGIKGDGSAHSIKAYTTSGNIRILD</sequence>
<keyword evidence="3" id="KW-1185">Reference proteome</keyword>
<proteinExistence type="predicted"/>
<accession>A0ABP3RQE0</accession>
<gene>
    <name evidence="2" type="ORF">GCM10009001_34420</name>
</gene>
<dbReference type="Pfam" id="PF13349">
    <property type="entry name" value="DUF4097"/>
    <property type="match status" value="1"/>
</dbReference>
<dbReference type="RefSeq" id="WP_343815989.1">
    <property type="nucleotide sequence ID" value="NZ_BAAADS010000025.1"/>
</dbReference>
<dbReference type="InterPro" id="IPR025164">
    <property type="entry name" value="Toastrack_DUF4097"/>
</dbReference>
<dbReference type="EMBL" id="BAAADS010000025">
    <property type="protein sequence ID" value="GAA0614265.1"/>
    <property type="molecule type" value="Genomic_DNA"/>
</dbReference>
<evidence type="ECO:0000313" key="2">
    <source>
        <dbReference type="EMBL" id="GAA0614265.1"/>
    </source>
</evidence>
<organism evidence="2 3">
    <name type="scientific">Virgibacillus siamensis</name>
    <dbReference type="NCBI Taxonomy" id="480071"/>
    <lineage>
        <taxon>Bacteria</taxon>
        <taxon>Bacillati</taxon>
        <taxon>Bacillota</taxon>
        <taxon>Bacilli</taxon>
        <taxon>Bacillales</taxon>
        <taxon>Bacillaceae</taxon>
        <taxon>Virgibacillus</taxon>
    </lineage>
</organism>
<comment type="caution">
    <text evidence="2">The sequence shown here is derived from an EMBL/GenBank/DDBJ whole genome shotgun (WGS) entry which is preliminary data.</text>
</comment>
<evidence type="ECO:0000259" key="1">
    <source>
        <dbReference type="Pfam" id="PF13349"/>
    </source>
</evidence>
<reference evidence="3" key="1">
    <citation type="journal article" date="2019" name="Int. J. Syst. Evol. Microbiol.">
        <title>The Global Catalogue of Microorganisms (GCM) 10K type strain sequencing project: providing services to taxonomists for standard genome sequencing and annotation.</title>
        <authorList>
            <consortium name="The Broad Institute Genomics Platform"/>
            <consortium name="The Broad Institute Genome Sequencing Center for Infectious Disease"/>
            <person name="Wu L."/>
            <person name="Ma J."/>
        </authorList>
    </citation>
    <scope>NUCLEOTIDE SEQUENCE [LARGE SCALE GENOMIC DNA]</scope>
    <source>
        <strain evidence="3">JCM 15395</strain>
    </source>
</reference>
<evidence type="ECO:0000313" key="3">
    <source>
        <dbReference type="Proteomes" id="UP001500866"/>
    </source>
</evidence>
<protein>
    <recommendedName>
        <fullName evidence="1">DUF4097 domain-containing protein</fullName>
    </recommendedName>
</protein>
<dbReference type="Gene3D" id="2.160.20.120">
    <property type="match status" value="1"/>
</dbReference>